<dbReference type="Gene3D" id="3.30.420.10">
    <property type="entry name" value="Ribonuclease H-like superfamily/Ribonuclease H"/>
    <property type="match status" value="1"/>
</dbReference>
<accession>E2BTJ7</accession>
<dbReference type="PANTHER" id="PTHR47326:SF1">
    <property type="entry name" value="HTH PSQ-TYPE DOMAIN-CONTAINING PROTEIN"/>
    <property type="match status" value="1"/>
</dbReference>
<dbReference type="AlphaFoldDB" id="E2BTJ7"/>
<dbReference type="GO" id="GO:0003676">
    <property type="term" value="F:nucleic acid binding"/>
    <property type="evidence" value="ECO:0007669"/>
    <property type="project" value="InterPro"/>
</dbReference>
<dbReference type="STRING" id="610380.E2BTJ7"/>
<sequence>GAPAHSSRTVREILNMRFSHRWMSRGGPITWPARSPDLNVLDYFVWGYVKSLV</sequence>
<dbReference type="PANTHER" id="PTHR47326">
    <property type="entry name" value="TRANSPOSABLE ELEMENT TC3 TRANSPOSASE-LIKE PROTEIN"/>
    <property type="match status" value="1"/>
</dbReference>
<evidence type="ECO:0008006" key="3">
    <source>
        <dbReference type="Google" id="ProtNLM"/>
    </source>
</evidence>
<proteinExistence type="predicted"/>
<dbReference type="Proteomes" id="UP000008237">
    <property type="component" value="Unassembled WGS sequence"/>
</dbReference>
<evidence type="ECO:0000313" key="1">
    <source>
        <dbReference type="EMBL" id="EFN80983.1"/>
    </source>
</evidence>
<gene>
    <name evidence="1" type="ORF">EAI_12191</name>
</gene>
<feature type="non-terminal residue" evidence="1">
    <location>
        <position position="53"/>
    </location>
</feature>
<dbReference type="OrthoDB" id="7590965at2759"/>
<dbReference type="InterPro" id="IPR036397">
    <property type="entry name" value="RNaseH_sf"/>
</dbReference>
<name>E2BTJ7_HARSA</name>
<dbReference type="EMBL" id="GL450412">
    <property type="protein sequence ID" value="EFN80983.1"/>
    <property type="molecule type" value="Genomic_DNA"/>
</dbReference>
<dbReference type="InParanoid" id="E2BTJ7"/>
<reference evidence="1 2" key="1">
    <citation type="journal article" date="2010" name="Science">
        <title>Genomic comparison of the ants Camponotus floridanus and Harpegnathos saltator.</title>
        <authorList>
            <person name="Bonasio R."/>
            <person name="Zhang G."/>
            <person name="Ye C."/>
            <person name="Mutti N.S."/>
            <person name="Fang X."/>
            <person name="Qin N."/>
            <person name="Donahue G."/>
            <person name="Yang P."/>
            <person name="Li Q."/>
            <person name="Li C."/>
            <person name="Zhang P."/>
            <person name="Huang Z."/>
            <person name="Berger S.L."/>
            <person name="Reinberg D."/>
            <person name="Wang J."/>
            <person name="Liebig J."/>
        </authorList>
    </citation>
    <scope>NUCLEOTIDE SEQUENCE [LARGE SCALE GENOMIC DNA]</scope>
    <source>
        <strain evidence="1 2">R22 G/1</strain>
    </source>
</reference>
<keyword evidence="2" id="KW-1185">Reference proteome</keyword>
<evidence type="ECO:0000313" key="2">
    <source>
        <dbReference type="Proteomes" id="UP000008237"/>
    </source>
</evidence>
<protein>
    <recommendedName>
        <fullName evidence="3">Transposable element Tc3 transposase</fullName>
    </recommendedName>
</protein>
<organism evidence="2">
    <name type="scientific">Harpegnathos saltator</name>
    <name type="common">Jerdon's jumping ant</name>
    <dbReference type="NCBI Taxonomy" id="610380"/>
    <lineage>
        <taxon>Eukaryota</taxon>
        <taxon>Metazoa</taxon>
        <taxon>Ecdysozoa</taxon>
        <taxon>Arthropoda</taxon>
        <taxon>Hexapoda</taxon>
        <taxon>Insecta</taxon>
        <taxon>Pterygota</taxon>
        <taxon>Neoptera</taxon>
        <taxon>Endopterygota</taxon>
        <taxon>Hymenoptera</taxon>
        <taxon>Apocrita</taxon>
        <taxon>Aculeata</taxon>
        <taxon>Formicoidea</taxon>
        <taxon>Formicidae</taxon>
        <taxon>Ponerinae</taxon>
        <taxon>Ponerini</taxon>
        <taxon>Harpegnathos</taxon>
    </lineage>
</organism>
<feature type="non-terminal residue" evidence="1">
    <location>
        <position position="1"/>
    </location>
</feature>